<evidence type="ECO:0000256" key="1">
    <source>
        <dbReference type="RuleBase" id="RU367032"/>
    </source>
</evidence>
<evidence type="ECO:0000256" key="2">
    <source>
        <dbReference type="SAM" id="Phobius"/>
    </source>
</evidence>
<gene>
    <name evidence="4" type="ORF">RIF29_09461</name>
</gene>
<keyword evidence="1 2" id="KW-0472">Membrane</keyword>
<comment type="caution">
    <text evidence="4">The sequence shown here is derived from an EMBL/GenBank/DDBJ whole genome shotgun (WGS) entry which is preliminary data.</text>
</comment>
<keyword evidence="5" id="KW-1185">Reference proteome</keyword>
<dbReference type="PANTHER" id="PTHR23058">
    <property type="entry name" value="PEROXISOMAL MEMBRANE PROTEIN PEX14"/>
    <property type="match status" value="1"/>
</dbReference>
<sequence>MRLRWSSYSLSRHRLLQQSRHRLRQQSRRRLLLSSSSIFLGFLNQQSISLHKLRDTGRKGQYQPQALPPGVAANTGVTTSSGTLSRYTFHWSHALIAVGVLVASGAGTAMLIKNSILPRLKSWMRNVVLEEDDQSKRKDSKLTLAEEAAQAAAIAAAPMAKASQEILASKSEDRIYFVEVVSLLDKQVQEMKSMTNAIRRLEASSGFSVSKREDRQVIQTSSKNMF</sequence>
<feature type="transmembrane region" description="Helical" evidence="2">
    <location>
        <begin position="91"/>
        <end position="112"/>
    </location>
</feature>
<name>A0AAN9IHX2_CROPI</name>
<organism evidence="4 5">
    <name type="scientific">Crotalaria pallida</name>
    <name type="common">Smooth rattlebox</name>
    <name type="synonym">Crotalaria striata</name>
    <dbReference type="NCBI Taxonomy" id="3830"/>
    <lineage>
        <taxon>Eukaryota</taxon>
        <taxon>Viridiplantae</taxon>
        <taxon>Streptophyta</taxon>
        <taxon>Embryophyta</taxon>
        <taxon>Tracheophyta</taxon>
        <taxon>Spermatophyta</taxon>
        <taxon>Magnoliopsida</taxon>
        <taxon>eudicotyledons</taxon>
        <taxon>Gunneridae</taxon>
        <taxon>Pentapetalae</taxon>
        <taxon>rosids</taxon>
        <taxon>fabids</taxon>
        <taxon>Fabales</taxon>
        <taxon>Fabaceae</taxon>
        <taxon>Papilionoideae</taxon>
        <taxon>50 kb inversion clade</taxon>
        <taxon>genistoids sensu lato</taxon>
        <taxon>core genistoids</taxon>
        <taxon>Crotalarieae</taxon>
        <taxon>Crotalaria</taxon>
    </lineage>
</organism>
<keyword evidence="2" id="KW-0812">Transmembrane</keyword>
<accession>A0AAN9IHX2</accession>
<dbReference type="PANTHER" id="PTHR23058:SF0">
    <property type="entry name" value="PEROXISOMAL MEMBRANE PROTEIN PEX14"/>
    <property type="match status" value="1"/>
</dbReference>
<keyword evidence="2" id="KW-1133">Transmembrane helix</keyword>
<dbReference type="GO" id="GO:0005778">
    <property type="term" value="C:peroxisomal membrane"/>
    <property type="evidence" value="ECO:0007669"/>
    <property type="project" value="UniProtKB-SubCell"/>
</dbReference>
<keyword evidence="1" id="KW-0653">Protein transport</keyword>
<dbReference type="AlphaFoldDB" id="A0AAN9IHX2"/>
<dbReference type="InterPro" id="IPR025655">
    <property type="entry name" value="PEX14"/>
</dbReference>
<evidence type="ECO:0000313" key="5">
    <source>
        <dbReference type="Proteomes" id="UP001372338"/>
    </source>
</evidence>
<dbReference type="GO" id="GO:1990429">
    <property type="term" value="C:peroxisomal importomer complex"/>
    <property type="evidence" value="ECO:0007669"/>
    <property type="project" value="TreeGrafter"/>
</dbReference>
<dbReference type="GO" id="GO:0016560">
    <property type="term" value="P:protein import into peroxisome matrix, docking"/>
    <property type="evidence" value="ECO:0007669"/>
    <property type="project" value="UniProtKB-UniRule"/>
</dbReference>
<evidence type="ECO:0000313" key="4">
    <source>
        <dbReference type="EMBL" id="KAK7281453.1"/>
    </source>
</evidence>
<keyword evidence="1" id="KW-0576">Peroxisome</keyword>
<dbReference type="EMBL" id="JAYWIO010000002">
    <property type="protein sequence ID" value="KAK7281453.1"/>
    <property type="molecule type" value="Genomic_DNA"/>
</dbReference>
<dbReference type="Pfam" id="PF23020">
    <property type="entry name" value="PEX14-like_2nd"/>
    <property type="match status" value="1"/>
</dbReference>
<keyword evidence="1" id="KW-0813">Transport</keyword>
<reference evidence="4 5" key="1">
    <citation type="submission" date="2024-01" db="EMBL/GenBank/DDBJ databases">
        <title>The genomes of 5 underutilized Papilionoideae crops provide insights into root nodulation and disease resistanc.</title>
        <authorList>
            <person name="Yuan L."/>
        </authorList>
    </citation>
    <scope>NUCLEOTIDE SEQUENCE [LARGE SCALE GENOMIC DNA]</scope>
    <source>
        <strain evidence="4">ZHUSHIDOU_FW_LH</strain>
        <tissue evidence="4">Leaf</tissue>
    </source>
</reference>
<protein>
    <recommendedName>
        <fullName evidence="1">Peroxisomal membrane protein PEX14</fullName>
    </recommendedName>
    <alternativeName>
        <fullName evidence="1">Peroxin-14</fullName>
    </alternativeName>
</protein>
<feature type="domain" description="Peroxisomal membrane protein PEX14 central plants" evidence="3">
    <location>
        <begin position="88"/>
        <end position="202"/>
    </location>
</feature>
<evidence type="ECO:0000259" key="3">
    <source>
        <dbReference type="Pfam" id="PF23020"/>
    </source>
</evidence>
<comment type="function">
    <text evidence="1">Component of the PEX13-PEX14 docking complex, a translocon channel that specifically mediates the import of peroxisomal cargo proteins bound to PEX5 receptor. The PEX13-PEX14 docking complex forms a large import pore which can be opened to a diameter of about 9 nm. Mechanistically, PEX5 receptor along with cargo proteins associates with the PEX14 subunit of the PEX13-PEX14 docking complex in the cytosol, leading to the insertion of the receptor into the organelle membrane with the concomitant translocation of the cargo into the peroxisome matrix.</text>
</comment>
<dbReference type="InterPro" id="IPR054154">
    <property type="entry name" value="PEX14-like_M_plants"/>
</dbReference>
<comment type="subcellular location">
    <subcellularLocation>
        <location evidence="1">Peroxisome membrane</location>
    </subcellularLocation>
</comment>
<proteinExistence type="inferred from homology"/>
<comment type="similarity">
    <text evidence="1">Belongs to the peroxin-14 family.</text>
</comment>
<dbReference type="GO" id="GO:0005102">
    <property type="term" value="F:signaling receptor binding"/>
    <property type="evidence" value="ECO:0007669"/>
    <property type="project" value="TreeGrafter"/>
</dbReference>
<dbReference type="Proteomes" id="UP001372338">
    <property type="component" value="Unassembled WGS sequence"/>
</dbReference>